<organism evidence="1 2">
    <name type="scientific">Halodesulfovibrio marinisediminis DSM 17456</name>
    <dbReference type="NCBI Taxonomy" id="1121457"/>
    <lineage>
        <taxon>Bacteria</taxon>
        <taxon>Pseudomonadati</taxon>
        <taxon>Thermodesulfobacteriota</taxon>
        <taxon>Desulfovibrionia</taxon>
        <taxon>Desulfovibrionales</taxon>
        <taxon>Desulfovibrionaceae</taxon>
        <taxon>Halodesulfovibrio</taxon>
    </lineage>
</organism>
<dbReference type="EMBL" id="FSRG01000009">
    <property type="protein sequence ID" value="SIO40969.1"/>
    <property type="molecule type" value="Genomic_DNA"/>
</dbReference>
<sequence>MNMDQFTDSITIDGEIYDFDPERSVALMPCENCGHLNEVEVTKQSDEYAPSAFSCENCGHWNSFD</sequence>
<dbReference type="Proteomes" id="UP000184694">
    <property type="component" value="Unassembled WGS sequence"/>
</dbReference>
<dbReference type="SUPFAM" id="SSF57783">
    <property type="entry name" value="Zinc beta-ribbon"/>
    <property type="match status" value="1"/>
</dbReference>
<name>A0A1N6J9X5_9BACT</name>
<dbReference type="RefSeq" id="WP_139296878.1">
    <property type="nucleotide sequence ID" value="NZ_FSRG01000009.1"/>
</dbReference>
<dbReference type="OrthoDB" id="5459086at2"/>
<keyword evidence="2" id="KW-1185">Reference proteome</keyword>
<protein>
    <submittedName>
        <fullName evidence="1">Uncharacterized protein</fullName>
    </submittedName>
</protein>
<evidence type="ECO:0000313" key="1">
    <source>
        <dbReference type="EMBL" id="SIO40969.1"/>
    </source>
</evidence>
<accession>A0A1N6J9X5</accession>
<evidence type="ECO:0000313" key="2">
    <source>
        <dbReference type="Proteomes" id="UP000184694"/>
    </source>
</evidence>
<proteinExistence type="predicted"/>
<gene>
    <name evidence="1" type="ORF">SAMN02745161_3256</name>
</gene>
<reference evidence="2" key="1">
    <citation type="submission" date="2016-11" db="EMBL/GenBank/DDBJ databases">
        <authorList>
            <person name="Varghese N."/>
            <person name="Submissions S."/>
        </authorList>
    </citation>
    <scope>NUCLEOTIDE SEQUENCE [LARGE SCALE GENOMIC DNA]</scope>
    <source>
        <strain evidence="2">DSM 17456</strain>
    </source>
</reference>
<dbReference type="AlphaFoldDB" id="A0A1N6J9X5"/>